<dbReference type="EMBL" id="JBHRTD010000018">
    <property type="protein sequence ID" value="MFC3140873.1"/>
    <property type="molecule type" value="Genomic_DNA"/>
</dbReference>
<feature type="domain" description="Polysaccharide chain length determinant N-terminal" evidence="7">
    <location>
        <begin position="25"/>
        <end position="128"/>
    </location>
</feature>
<accession>A0ABV7GKN4</accession>
<evidence type="ECO:0000313" key="9">
    <source>
        <dbReference type="EMBL" id="MFC3140873.1"/>
    </source>
</evidence>
<comment type="caution">
    <text evidence="9">The sequence shown here is derived from an EMBL/GenBank/DDBJ whole genome shotgun (WGS) entry which is preliminary data.</text>
</comment>
<dbReference type="InterPro" id="IPR050445">
    <property type="entry name" value="Bact_polysacc_biosynth/exp"/>
</dbReference>
<evidence type="ECO:0000256" key="2">
    <source>
        <dbReference type="ARBA" id="ARBA00022475"/>
    </source>
</evidence>
<dbReference type="Proteomes" id="UP001595621">
    <property type="component" value="Unassembled WGS sequence"/>
</dbReference>
<keyword evidence="10" id="KW-1185">Reference proteome</keyword>
<evidence type="ECO:0000256" key="4">
    <source>
        <dbReference type="ARBA" id="ARBA00022989"/>
    </source>
</evidence>
<comment type="subcellular location">
    <subcellularLocation>
        <location evidence="1">Cell membrane</location>
        <topology evidence="1">Multi-pass membrane protein</topology>
    </subcellularLocation>
</comment>
<keyword evidence="3 6" id="KW-0812">Transmembrane</keyword>
<name>A0ABV7GKN4_9GAMM</name>
<dbReference type="PANTHER" id="PTHR32309:SF13">
    <property type="entry name" value="FERRIC ENTEROBACTIN TRANSPORT PROTEIN FEPE"/>
    <property type="match status" value="1"/>
</dbReference>
<keyword evidence="4 6" id="KW-1133">Transmembrane helix</keyword>
<organism evidence="9 10">
    <name type="scientific">Shewanella submarina</name>
    <dbReference type="NCBI Taxonomy" id="2016376"/>
    <lineage>
        <taxon>Bacteria</taxon>
        <taxon>Pseudomonadati</taxon>
        <taxon>Pseudomonadota</taxon>
        <taxon>Gammaproteobacteria</taxon>
        <taxon>Alteromonadales</taxon>
        <taxon>Shewanellaceae</taxon>
        <taxon>Shewanella</taxon>
    </lineage>
</organism>
<evidence type="ECO:0000259" key="8">
    <source>
        <dbReference type="Pfam" id="PF13807"/>
    </source>
</evidence>
<dbReference type="InterPro" id="IPR032807">
    <property type="entry name" value="GNVR"/>
</dbReference>
<proteinExistence type="predicted"/>
<feature type="domain" description="Tyrosine-protein kinase G-rich" evidence="8">
    <location>
        <begin position="254"/>
        <end position="318"/>
    </location>
</feature>
<sequence>MNKEIQPNYQDGHFQGNTRYLESSDEISLRELFSVIWKGKWLIIAITAVFAIGSVIFALAQPNVYKSEALLAPAEAEGSAGGLAALAGQFGGLASMAGINLDSNGADKTEMAIQVMKSRQFLTNFIEKHGILPELMAAKKWDMHNNQIGYDDKVYDPKGERWVRKVAPPFKSEPSMQEAYKEFLKIFSISKSKTTGMVTVTVKHLSPYVAQQWVEWLIIDINEVMKQRDVEEAIRGQNFLEQQLRKTNVADMRAVLYQLMEQAQKTIMFANVREEYVFKTIDPAVVPEEKSEPKRSLICILGTLFGFVIGLVIVFLKYFLVSKK</sequence>
<dbReference type="PANTHER" id="PTHR32309">
    <property type="entry name" value="TYROSINE-PROTEIN KINASE"/>
    <property type="match status" value="1"/>
</dbReference>
<keyword evidence="5 6" id="KW-0472">Membrane</keyword>
<dbReference type="RefSeq" id="WP_248934703.1">
    <property type="nucleotide sequence ID" value="NZ_JAKILF010000001.1"/>
</dbReference>
<evidence type="ECO:0000256" key="6">
    <source>
        <dbReference type="SAM" id="Phobius"/>
    </source>
</evidence>
<evidence type="ECO:0000259" key="7">
    <source>
        <dbReference type="Pfam" id="PF02706"/>
    </source>
</evidence>
<protein>
    <submittedName>
        <fullName evidence="9">Wzz/FepE/Etk N-terminal domain-containing protein</fullName>
    </submittedName>
</protein>
<feature type="transmembrane region" description="Helical" evidence="6">
    <location>
        <begin position="41"/>
        <end position="60"/>
    </location>
</feature>
<dbReference type="Pfam" id="PF02706">
    <property type="entry name" value="Wzz"/>
    <property type="match status" value="1"/>
</dbReference>
<gene>
    <name evidence="9" type="ORF">ACFOE0_22205</name>
</gene>
<reference evidence="10" key="1">
    <citation type="journal article" date="2019" name="Int. J. Syst. Evol. Microbiol.">
        <title>The Global Catalogue of Microorganisms (GCM) 10K type strain sequencing project: providing services to taxonomists for standard genome sequencing and annotation.</title>
        <authorList>
            <consortium name="The Broad Institute Genomics Platform"/>
            <consortium name="The Broad Institute Genome Sequencing Center for Infectious Disease"/>
            <person name="Wu L."/>
            <person name="Ma J."/>
        </authorList>
    </citation>
    <scope>NUCLEOTIDE SEQUENCE [LARGE SCALE GENOMIC DNA]</scope>
    <source>
        <strain evidence="10">KCTC 52277</strain>
    </source>
</reference>
<evidence type="ECO:0000256" key="3">
    <source>
        <dbReference type="ARBA" id="ARBA00022692"/>
    </source>
</evidence>
<keyword evidence="2" id="KW-1003">Cell membrane</keyword>
<dbReference type="InterPro" id="IPR003856">
    <property type="entry name" value="LPS_length_determ_N"/>
</dbReference>
<evidence type="ECO:0000256" key="5">
    <source>
        <dbReference type="ARBA" id="ARBA00023136"/>
    </source>
</evidence>
<evidence type="ECO:0000256" key="1">
    <source>
        <dbReference type="ARBA" id="ARBA00004651"/>
    </source>
</evidence>
<feature type="transmembrane region" description="Helical" evidence="6">
    <location>
        <begin position="297"/>
        <end position="320"/>
    </location>
</feature>
<evidence type="ECO:0000313" key="10">
    <source>
        <dbReference type="Proteomes" id="UP001595621"/>
    </source>
</evidence>
<dbReference type="Pfam" id="PF13807">
    <property type="entry name" value="GNVR"/>
    <property type="match status" value="1"/>
</dbReference>